<dbReference type="Proteomes" id="UP000181884">
    <property type="component" value="Unassembled WGS sequence"/>
</dbReference>
<keyword evidence="2" id="KW-1185">Reference proteome</keyword>
<evidence type="ECO:0000313" key="1">
    <source>
        <dbReference type="EMBL" id="OJG17121.1"/>
    </source>
</evidence>
<gene>
    <name evidence="1" type="ORF">RU97_GL000675</name>
</gene>
<protein>
    <submittedName>
        <fullName evidence="1">Uncharacterized protein</fullName>
    </submittedName>
</protein>
<sequence length="49" mass="5754">MMSIPCLFFLGFVFGRNSRDKEVFDLASEADELENELKNIKNEKKQNKE</sequence>
<reference evidence="1 2" key="1">
    <citation type="submission" date="2014-12" db="EMBL/GenBank/DDBJ databases">
        <title>Draft genome sequences of 29 type strains of Enterococci.</title>
        <authorList>
            <person name="Zhong Z."/>
            <person name="Sun Z."/>
            <person name="Liu W."/>
            <person name="Zhang W."/>
            <person name="Zhang H."/>
        </authorList>
    </citation>
    <scope>NUCLEOTIDE SEQUENCE [LARGE SCALE GENOMIC DNA]</scope>
    <source>
        <strain evidence="1 2">DSM 17029</strain>
    </source>
</reference>
<proteinExistence type="predicted"/>
<dbReference type="EMBL" id="JXKH01000016">
    <property type="protein sequence ID" value="OJG17121.1"/>
    <property type="molecule type" value="Genomic_DNA"/>
</dbReference>
<accession>A0A1L8RBG9</accession>
<name>A0A1L8RBG9_9ENTE</name>
<comment type="caution">
    <text evidence="1">The sequence shown here is derived from an EMBL/GenBank/DDBJ whole genome shotgun (WGS) entry which is preliminary data.</text>
</comment>
<organism evidence="1 2">
    <name type="scientific">Enterococcus canis</name>
    <dbReference type="NCBI Taxonomy" id="214095"/>
    <lineage>
        <taxon>Bacteria</taxon>
        <taxon>Bacillati</taxon>
        <taxon>Bacillota</taxon>
        <taxon>Bacilli</taxon>
        <taxon>Lactobacillales</taxon>
        <taxon>Enterococcaceae</taxon>
        <taxon>Enterococcus</taxon>
    </lineage>
</organism>
<evidence type="ECO:0000313" key="2">
    <source>
        <dbReference type="Proteomes" id="UP000181884"/>
    </source>
</evidence>
<dbReference type="AlphaFoldDB" id="A0A1L8RBG9"/>